<dbReference type="InterPro" id="IPR007833">
    <property type="entry name" value="Capsule_polysaccharide_synth"/>
</dbReference>
<accession>S2EL25</accession>
<organism evidence="1 2">
    <name type="scientific">Candidatus Nitrosarchaeum limnium BG20</name>
    <dbReference type="NCBI Taxonomy" id="859192"/>
    <lineage>
        <taxon>Archaea</taxon>
        <taxon>Nitrososphaerota</taxon>
        <taxon>Nitrososphaeria</taxon>
        <taxon>Nitrosopumilales</taxon>
        <taxon>Nitrosopumilaceae</taxon>
        <taxon>Nitrosarchaeum</taxon>
    </lineage>
</organism>
<evidence type="ECO:0008006" key="3">
    <source>
        <dbReference type="Google" id="ProtNLM"/>
    </source>
</evidence>
<keyword evidence="2" id="KW-1185">Reference proteome</keyword>
<dbReference type="EMBL" id="AHJG01000193">
    <property type="protein sequence ID" value="EPA05332.1"/>
    <property type="molecule type" value="Genomic_DNA"/>
</dbReference>
<dbReference type="SUPFAM" id="SSF53756">
    <property type="entry name" value="UDP-Glycosyltransferase/glycogen phosphorylase"/>
    <property type="match status" value="1"/>
</dbReference>
<evidence type="ECO:0000313" key="2">
    <source>
        <dbReference type="Proteomes" id="UP000014065"/>
    </source>
</evidence>
<dbReference type="Gene3D" id="3.40.50.12580">
    <property type="match status" value="1"/>
</dbReference>
<dbReference type="Proteomes" id="UP000014065">
    <property type="component" value="Unassembled WGS sequence"/>
</dbReference>
<reference evidence="1 2" key="1">
    <citation type="journal article" date="2012" name="J. Bacteriol.">
        <title>Genome Sequence of "Candidatus Nitrosoarchaeum limnia" BG20, a Low-Salinity Ammonia-Oxidizing Archaeon from the San Francisco Bay Estuary.</title>
        <authorList>
            <person name="Mosier A.C."/>
            <person name="Allen E.E."/>
            <person name="Kim M."/>
            <person name="Ferriera S."/>
            <person name="Francis C.A."/>
        </authorList>
    </citation>
    <scope>NUCLEOTIDE SEQUENCE [LARGE SCALE GENOMIC DNA]</scope>
    <source>
        <strain evidence="1 2">BG20</strain>
    </source>
</reference>
<name>S2EL25_9ARCH</name>
<proteinExistence type="predicted"/>
<gene>
    <name evidence="1" type="ORF">BG20_I0120</name>
</gene>
<dbReference type="AlphaFoldDB" id="S2EL25"/>
<comment type="caution">
    <text evidence="1">The sequence shown here is derived from an EMBL/GenBank/DDBJ whole genome shotgun (WGS) entry which is preliminary data.</text>
</comment>
<dbReference type="Pfam" id="PF05159">
    <property type="entry name" value="Capsule_synth"/>
    <property type="match status" value="1"/>
</dbReference>
<dbReference type="InterPro" id="IPR043148">
    <property type="entry name" value="TagF_C"/>
</dbReference>
<evidence type="ECO:0000313" key="1">
    <source>
        <dbReference type="EMBL" id="EPA05332.1"/>
    </source>
</evidence>
<protein>
    <recommendedName>
        <fullName evidence="3">Capsule polysaccharide biosynthesis protein</fullName>
    </recommendedName>
</protein>
<sequence>MAVVENIARSIPIDFILYVKEHPGQGLKQWRSTEFYKKIHELPNVKLIHPSINSQDLISKCSCVVSITGSTGFEALFYKKPVILFADEYYDCLSMVSKVKNLTDLPNLISKNLTSFEFNNKEFNALMNSTLSQSIPLPYFQIMKDALTVSLLQRHEKNSILTEKEFNNFYKKYKNNFELLGKEFKKKLFN</sequence>
<dbReference type="GO" id="GO:0000271">
    <property type="term" value="P:polysaccharide biosynthetic process"/>
    <property type="evidence" value="ECO:0007669"/>
    <property type="project" value="InterPro"/>
</dbReference>
<dbReference type="GO" id="GO:0015774">
    <property type="term" value="P:polysaccharide transport"/>
    <property type="evidence" value="ECO:0007669"/>
    <property type="project" value="InterPro"/>
</dbReference>